<dbReference type="Gene3D" id="3.20.20.80">
    <property type="entry name" value="Glycosidases"/>
    <property type="match status" value="1"/>
</dbReference>
<feature type="signal peptide" evidence="2">
    <location>
        <begin position="1"/>
        <end position="23"/>
    </location>
</feature>
<accession>A0A6J4Q6T2</accession>
<feature type="chain" id="PRO_5026839253" evidence="2">
    <location>
        <begin position="24"/>
        <end position="606"/>
    </location>
</feature>
<organism evidence="3">
    <name type="scientific">uncultured Phycisphaerae bacterium</name>
    <dbReference type="NCBI Taxonomy" id="904963"/>
    <lineage>
        <taxon>Bacteria</taxon>
        <taxon>Pseudomonadati</taxon>
        <taxon>Planctomycetota</taxon>
        <taxon>Phycisphaerae</taxon>
        <taxon>environmental samples</taxon>
    </lineage>
</organism>
<reference evidence="3" key="1">
    <citation type="submission" date="2020-02" db="EMBL/GenBank/DDBJ databases">
        <authorList>
            <person name="Meier V. D."/>
        </authorList>
    </citation>
    <scope>NUCLEOTIDE SEQUENCE</scope>
    <source>
        <strain evidence="3">AVDCRST_MAG64</strain>
    </source>
</reference>
<sequence length="606" mass="67960">MRPRRTTASGILIAALIGLTASAAEVPAVVPPPYAGGDVFADTWVATDALGREVPGHAEAGPPRVEKFVGIFYWTWHHGEHAAHDVTKILAEAAATGGAPKWGPVGAPHHWGEPELGYYRATDPFVIRKHASMLADAGVDVVLFDTTNPPHTFRPQYEALCREYAAMRAEGNRTPGIGFVTPFGDPRPVTRQLWRDLYEPGHWRDLWFPWDNKPLLLADPAFITDPAQRAFFTIRRAMPDYWIGPTGRDQWSWLEVYPQHEFLNARGDVEQMSVGVAQNALPDTPGPAAMSHRRGAMGRSWHGGKRDASPGAVHRGLNFQEQWDRALKVDPRFVFVTGWNEWVAGRFLEWSVYKESDAYLPGGLFVDQYDHEYSRDCEPMRGGHGDSYYYQLASNVRRFKGARPRPTASGPSPIKLDGAFGDWARVVPEFRDTIGDTIHRDHPGYGDLRYRNATGRNDIVIAKAAYDDANVYFYAQTLKRLTPHGDRNWMLLFVDADQNAKTGWLGYDFAVNREVASDAETTLKAWKAGRWEPVARVPYRAAGNGLELAVPRELIGEAAEPPAFDFHWADNPQTLDDASDFGMNGDSAPNRRWNYRFEVGKEHVLR</sequence>
<keyword evidence="2" id="KW-0732">Signal</keyword>
<proteinExistence type="predicted"/>
<evidence type="ECO:0000256" key="2">
    <source>
        <dbReference type="SAM" id="SignalP"/>
    </source>
</evidence>
<feature type="region of interest" description="Disordered" evidence="1">
    <location>
        <begin position="282"/>
        <end position="306"/>
    </location>
</feature>
<gene>
    <name evidence="3" type="ORF">AVDCRST_MAG64-4099</name>
</gene>
<dbReference type="AlphaFoldDB" id="A0A6J4Q6T2"/>
<protein>
    <submittedName>
        <fullName evidence="3">Uncharacterized protein</fullName>
    </submittedName>
</protein>
<name>A0A6J4Q6T2_9BACT</name>
<evidence type="ECO:0000313" key="3">
    <source>
        <dbReference type="EMBL" id="CAA9436082.1"/>
    </source>
</evidence>
<evidence type="ECO:0000256" key="1">
    <source>
        <dbReference type="SAM" id="MobiDB-lite"/>
    </source>
</evidence>
<dbReference type="EMBL" id="CADCUQ010000881">
    <property type="protein sequence ID" value="CAA9436082.1"/>
    <property type="molecule type" value="Genomic_DNA"/>
</dbReference>